<comment type="caution">
    <text evidence="2">The sequence shown here is derived from an EMBL/GenBank/DDBJ whole genome shotgun (WGS) entry which is preliminary data.</text>
</comment>
<dbReference type="SUPFAM" id="SSF53448">
    <property type="entry name" value="Nucleotide-diphospho-sugar transferases"/>
    <property type="match status" value="1"/>
</dbReference>
<evidence type="ECO:0000313" key="2">
    <source>
        <dbReference type="EMBL" id="OLP59015.1"/>
    </source>
</evidence>
<accession>A0A1Q9AU79</accession>
<dbReference type="EMBL" id="MKIP01000053">
    <property type="protein sequence ID" value="OLP59015.1"/>
    <property type="molecule type" value="Genomic_DNA"/>
</dbReference>
<proteinExistence type="predicted"/>
<reference evidence="2 3" key="1">
    <citation type="submission" date="2016-09" db="EMBL/GenBank/DDBJ databases">
        <title>Rhizobium sp. nov., a novel species isolated from the rice rhizosphere.</title>
        <authorList>
            <person name="Zhao J."/>
            <person name="Zhang X."/>
        </authorList>
    </citation>
    <scope>NUCLEOTIDE SEQUENCE [LARGE SCALE GENOMIC DNA]</scope>
    <source>
        <strain evidence="2 3">1.7048</strain>
    </source>
</reference>
<dbReference type="Gene3D" id="3.90.550.10">
    <property type="entry name" value="Spore Coat Polysaccharide Biosynthesis Protein SpsA, Chain A"/>
    <property type="match status" value="1"/>
</dbReference>
<dbReference type="OrthoDB" id="9794124at2"/>
<sequence>MSNNQRPYFSVVIPVYNRASLVEKTIRSVLNQTFTDFEIVIVDDGSKDNVAEVIGNIPDERIRFISVPNQGASTARNIGVDNSNGLYIAFLDSDDFFLPEHLATMKAVLDAEPDVAVYSPVIVDRGRGRTFIKPPRALRPGENMARYLINDRGFVQTSGLVLPIERAKRVRYRRDAGFGDDTDFAIRLQLDGCEFRMLERPTVIWVDDVGHTRLSISGPMIESFPWLEDLKDKIPKQAYLGYRGWHLAKKVASRNFFRAQLMYWQAVFSGAFSPRLAMVVFLQIVLPDSLYRWLANRGIMLAKYTGAAAVLRHLRKQPHNS</sequence>
<dbReference type="Pfam" id="PF00535">
    <property type="entry name" value="Glycos_transf_2"/>
    <property type="match status" value="1"/>
</dbReference>
<evidence type="ECO:0000313" key="3">
    <source>
        <dbReference type="Proteomes" id="UP000186364"/>
    </source>
</evidence>
<organism evidence="2 3">
    <name type="scientific">Xaviernesmea oryzae</name>
    <dbReference type="NCBI Taxonomy" id="464029"/>
    <lineage>
        <taxon>Bacteria</taxon>
        <taxon>Pseudomonadati</taxon>
        <taxon>Pseudomonadota</taxon>
        <taxon>Alphaproteobacteria</taxon>
        <taxon>Hyphomicrobiales</taxon>
        <taxon>Rhizobiaceae</taxon>
        <taxon>Rhizobium/Agrobacterium group</taxon>
        <taxon>Xaviernesmea</taxon>
    </lineage>
</organism>
<evidence type="ECO:0000259" key="1">
    <source>
        <dbReference type="Pfam" id="PF00535"/>
    </source>
</evidence>
<dbReference type="InterPro" id="IPR029044">
    <property type="entry name" value="Nucleotide-diphossugar_trans"/>
</dbReference>
<dbReference type="PANTHER" id="PTHR43685:SF2">
    <property type="entry name" value="GLYCOSYLTRANSFERASE 2-LIKE DOMAIN-CONTAINING PROTEIN"/>
    <property type="match status" value="1"/>
</dbReference>
<keyword evidence="3" id="KW-1185">Reference proteome</keyword>
<feature type="domain" description="Glycosyltransferase 2-like" evidence="1">
    <location>
        <begin position="10"/>
        <end position="131"/>
    </location>
</feature>
<gene>
    <name evidence="2" type="ORF">BJF93_03545</name>
</gene>
<dbReference type="InterPro" id="IPR001173">
    <property type="entry name" value="Glyco_trans_2-like"/>
</dbReference>
<dbReference type="InterPro" id="IPR050834">
    <property type="entry name" value="Glycosyltransf_2"/>
</dbReference>
<protein>
    <recommendedName>
        <fullName evidence="1">Glycosyltransferase 2-like domain-containing protein</fullName>
    </recommendedName>
</protein>
<name>A0A1Q9AU79_9HYPH</name>
<dbReference type="CDD" id="cd00761">
    <property type="entry name" value="Glyco_tranf_GTA_type"/>
    <property type="match status" value="1"/>
</dbReference>
<dbReference type="AlphaFoldDB" id="A0A1Q9AU79"/>
<dbReference type="Proteomes" id="UP000186364">
    <property type="component" value="Unassembled WGS sequence"/>
</dbReference>
<dbReference type="RefSeq" id="WP_075628359.1">
    <property type="nucleotide sequence ID" value="NZ_FOAM01000004.1"/>
</dbReference>
<dbReference type="PANTHER" id="PTHR43685">
    <property type="entry name" value="GLYCOSYLTRANSFERASE"/>
    <property type="match status" value="1"/>
</dbReference>